<sequence length="198" mass="20132">MGTISRPWLQQKLHNPKYEASSPARGIPLTPVVGGVGSVPPTHTAVVVTAVANVAEDVDDSEVVDEVVVFVGVYVTVTTAVTVGVGATVDNVDAAASGAAVTVVTAGAADFRVPPTAPPTITPMARRLAMTPKTIQNTLCGIPQIVIRVADLLFSGGIVIGTSDPEPVNGGSLPSLAPEISSIQSAIFGDKYAVYAGF</sequence>
<dbReference type="EMBL" id="DS995902">
    <property type="protein sequence ID" value="EEA23317.1"/>
    <property type="molecule type" value="Genomic_DNA"/>
</dbReference>
<dbReference type="AlphaFoldDB" id="B6QIX2"/>
<name>B6QIX2_TALMQ</name>
<dbReference type="HOGENOM" id="CLU_1378557_0_0_1"/>
<evidence type="ECO:0000313" key="2">
    <source>
        <dbReference type="Proteomes" id="UP000001294"/>
    </source>
</evidence>
<dbReference type="Proteomes" id="UP000001294">
    <property type="component" value="Unassembled WGS sequence"/>
</dbReference>
<accession>B6QIX2</accession>
<gene>
    <name evidence="1" type="ORF">PMAA_099070</name>
</gene>
<proteinExistence type="predicted"/>
<organism evidence="1 2">
    <name type="scientific">Talaromyces marneffei (strain ATCC 18224 / CBS 334.59 / QM 7333)</name>
    <name type="common">Penicillium marneffei</name>
    <dbReference type="NCBI Taxonomy" id="441960"/>
    <lineage>
        <taxon>Eukaryota</taxon>
        <taxon>Fungi</taxon>
        <taxon>Dikarya</taxon>
        <taxon>Ascomycota</taxon>
        <taxon>Pezizomycotina</taxon>
        <taxon>Eurotiomycetes</taxon>
        <taxon>Eurotiomycetidae</taxon>
        <taxon>Eurotiales</taxon>
        <taxon>Trichocomaceae</taxon>
        <taxon>Talaromyces</taxon>
        <taxon>Talaromyces sect. Talaromyces</taxon>
    </lineage>
</organism>
<evidence type="ECO:0000313" key="1">
    <source>
        <dbReference type="EMBL" id="EEA23317.1"/>
    </source>
</evidence>
<protein>
    <submittedName>
        <fullName evidence="1">Uncharacterized protein</fullName>
    </submittedName>
</protein>
<dbReference type="VEuPathDB" id="FungiDB:PMAA_099070"/>
<reference evidence="2" key="1">
    <citation type="journal article" date="2015" name="Genome Announc.">
        <title>Genome sequence of the AIDS-associated pathogen Penicillium marneffei (ATCC18224) and its near taxonomic relative Talaromyces stipitatus (ATCC10500).</title>
        <authorList>
            <person name="Nierman W.C."/>
            <person name="Fedorova-Abrams N.D."/>
            <person name="Andrianopoulos A."/>
        </authorList>
    </citation>
    <scope>NUCLEOTIDE SEQUENCE [LARGE SCALE GENOMIC DNA]</scope>
    <source>
        <strain evidence="2">ATCC 18224 / CBS 334.59 / QM 7333</strain>
    </source>
</reference>
<keyword evidence="2" id="KW-1185">Reference proteome</keyword>